<name>A0A2K6BFB2_MACNE</name>
<evidence type="ECO:0000313" key="2">
    <source>
        <dbReference type="Proteomes" id="UP000233120"/>
    </source>
</evidence>
<reference evidence="1" key="2">
    <citation type="submission" date="2025-09" db="UniProtKB">
        <authorList>
            <consortium name="Ensembl"/>
        </authorList>
    </citation>
    <scope>IDENTIFICATION</scope>
</reference>
<dbReference type="OMA" id="MLMNELV"/>
<protein>
    <submittedName>
        <fullName evidence="1">Uncharacterized protein</fullName>
    </submittedName>
</protein>
<keyword evidence="2" id="KW-1185">Reference proteome</keyword>
<reference evidence="1" key="1">
    <citation type="submission" date="2025-08" db="UniProtKB">
        <authorList>
            <consortium name="Ensembl"/>
        </authorList>
    </citation>
    <scope>IDENTIFICATION</scope>
</reference>
<accession>A0A2K6BFB2</accession>
<dbReference type="Ensembl" id="ENSMNET00000034244.1">
    <property type="protein sequence ID" value="ENSMNEP00000010067.1"/>
    <property type="gene ID" value="ENSMNEG00000029455.1"/>
</dbReference>
<evidence type="ECO:0000313" key="1">
    <source>
        <dbReference type="Ensembl" id="ENSMNEP00000010067.1"/>
    </source>
</evidence>
<dbReference type="Bgee" id="ENSMNEG00000029455">
    <property type="expression patterns" value="Expressed in lung and 7 other cell types or tissues"/>
</dbReference>
<proteinExistence type="predicted"/>
<dbReference type="Proteomes" id="UP000233120">
    <property type="component" value="Unassembled WGS sequence"/>
</dbReference>
<sequence>MLMNELARNPLSCLAPPCPLSPVLLSLRGLLSWETRASSSPEAIEQRPGLAPGSGKALVGTLFHPQASSTPETACIPGAARLGGFCQQPWPSLSLVEQERQEAWAGRWVPALAAAACVAAQGVYRRVSYPPSAHQPVHQSVSFSWKGPRGLPGAAMAQLVSRRSALGAWCASFGKTPFLGLPAPPAPPQDSLLHLPISSLASLS</sequence>
<organism evidence="1 2">
    <name type="scientific">Macaca nemestrina</name>
    <name type="common">Pig-tailed macaque</name>
    <dbReference type="NCBI Taxonomy" id="9545"/>
    <lineage>
        <taxon>Eukaryota</taxon>
        <taxon>Metazoa</taxon>
        <taxon>Chordata</taxon>
        <taxon>Craniata</taxon>
        <taxon>Vertebrata</taxon>
        <taxon>Euteleostomi</taxon>
        <taxon>Mammalia</taxon>
        <taxon>Eutheria</taxon>
        <taxon>Euarchontoglires</taxon>
        <taxon>Primates</taxon>
        <taxon>Haplorrhini</taxon>
        <taxon>Catarrhini</taxon>
        <taxon>Cercopithecidae</taxon>
        <taxon>Cercopithecinae</taxon>
        <taxon>Macaca</taxon>
    </lineage>
</organism>
<dbReference type="AlphaFoldDB" id="A0A2K6BFB2"/>
<dbReference type="GeneTree" id="ENSGT00910000148305"/>